<dbReference type="RefSeq" id="WP_015194940.1">
    <property type="nucleotide sequence ID" value="NC_019748.1"/>
</dbReference>
<dbReference type="PROSITE" id="PS51934">
    <property type="entry name" value="LRAT"/>
    <property type="match status" value="1"/>
</dbReference>
<sequence>MARGDHIYVNHLVYEHHGIDCGGNLVIEYSKKKRIALVSKQEFSQERDIKVKHYSDDECFPKEFVVIRAYSRLGETAYSLFCNNCEHFASWCKTGHSISEQVPGVIDKILCKAPDIRPIFTTKSIVMTSAS</sequence>
<dbReference type="GO" id="GO:0008970">
    <property type="term" value="F:phospholipase A1 activity"/>
    <property type="evidence" value="ECO:0007669"/>
    <property type="project" value="TreeGrafter"/>
</dbReference>
<dbReference type="OrthoDB" id="7915178at2"/>
<dbReference type="GO" id="GO:0005737">
    <property type="term" value="C:cytoplasm"/>
    <property type="evidence" value="ECO:0007669"/>
    <property type="project" value="TreeGrafter"/>
</dbReference>
<dbReference type="GO" id="GO:0016410">
    <property type="term" value="F:N-acyltransferase activity"/>
    <property type="evidence" value="ECO:0007669"/>
    <property type="project" value="TreeGrafter"/>
</dbReference>
<dbReference type="Pfam" id="PF04970">
    <property type="entry name" value="LRAT"/>
    <property type="match status" value="1"/>
</dbReference>
<dbReference type="AlphaFoldDB" id="K9XXF5"/>
<dbReference type="HOGENOM" id="CLU_113472_2_0_3"/>
<dbReference type="Gene3D" id="3.90.1720.10">
    <property type="entry name" value="endopeptidase domain like (from Nostoc punctiforme)"/>
    <property type="match status" value="1"/>
</dbReference>
<feature type="domain" description="LRAT" evidence="4">
    <location>
        <begin position="6"/>
        <end position="101"/>
    </location>
</feature>
<keyword evidence="3" id="KW-0443">Lipid metabolism</keyword>
<dbReference type="InterPro" id="IPR007053">
    <property type="entry name" value="LRAT_dom"/>
</dbReference>
<evidence type="ECO:0000313" key="6">
    <source>
        <dbReference type="Proteomes" id="UP000010473"/>
    </source>
</evidence>
<evidence type="ECO:0000313" key="5">
    <source>
        <dbReference type="EMBL" id="AFZ37280.1"/>
    </source>
</evidence>
<dbReference type="InterPro" id="IPR051496">
    <property type="entry name" value="H-rev107_PLA/AT"/>
</dbReference>
<evidence type="ECO:0000256" key="3">
    <source>
        <dbReference type="ARBA" id="ARBA00023098"/>
    </source>
</evidence>
<keyword evidence="1" id="KW-0808">Transferase</keyword>
<evidence type="ECO:0000256" key="1">
    <source>
        <dbReference type="ARBA" id="ARBA00022679"/>
    </source>
</evidence>
<gene>
    <name evidence="5" type="ordered locus">Sta7437_3792</name>
</gene>
<dbReference type="PANTHER" id="PTHR13943:SF77">
    <property type="entry name" value="LRAT DOMAIN-CONTAINING PROTEIN"/>
    <property type="match status" value="1"/>
</dbReference>
<dbReference type="PANTHER" id="PTHR13943">
    <property type="entry name" value="HRAS-LIKE SUPPRESSOR - RELATED"/>
    <property type="match status" value="1"/>
</dbReference>
<organism evidence="5 6">
    <name type="scientific">Stanieria cyanosphaera (strain ATCC 29371 / PCC 7437)</name>
    <dbReference type="NCBI Taxonomy" id="111780"/>
    <lineage>
        <taxon>Bacteria</taxon>
        <taxon>Bacillati</taxon>
        <taxon>Cyanobacteriota</taxon>
        <taxon>Cyanophyceae</taxon>
        <taxon>Pleurocapsales</taxon>
        <taxon>Dermocarpellaceae</taxon>
        <taxon>Stanieria</taxon>
    </lineage>
</organism>
<keyword evidence="6" id="KW-1185">Reference proteome</keyword>
<keyword evidence="2" id="KW-0378">Hydrolase</keyword>
<dbReference type="Proteomes" id="UP000010473">
    <property type="component" value="Chromosome"/>
</dbReference>
<reference evidence="6" key="1">
    <citation type="journal article" date="2013" name="Proc. Natl. Acad. Sci. U.S.A.">
        <title>Improving the coverage of the cyanobacterial phylum using diversity-driven genome sequencing.</title>
        <authorList>
            <person name="Shih P.M."/>
            <person name="Wu D."/>
            <person name="Latifi A."/>
            <person name="Axen S.D."/>
            <person name="Fewer D.P."/>
            <person name="Talla E."/>
            <person name="Calteau A."/>
            <person name="Cai F."/>
            <person name="Tandeau de Marsac N."/>
            <person name="Rippka R."/>
            <person name="Herdman M."/>
            <person name="Sivonen K."/>
            <person name="Coursin T."/>
            <person name="Laurent T."/>
            <person name="Goodwin L."/>
            <person name="Nolan M."/>
            <person name="Davenport K.W."/>
            <person name="Han C.S."/>
            <person name="Rubin E.M."/>
            <person name="Eisen J.A."/>
            <person name="Woyke T."/>
            <person name="Gugger M."/>
            <person name="Kerfeld C.A."/>
        </authorList>
    </citation>
    <scope>NUCLEOTIDE SEQUENCE [LARGE SCALE GENOMIC DNA]</scope>
    <source>
        <strain evidence="6">ATCC 29371 / PCC 7437</strain>
    </source>
</reference>
<dbReference type="GO" id="GO:0004623">
    <property type="term" value="F:phospholipase A2 activity"/>
    <property type="evidence" value="ECO:0007669"/>
    <property type="project" value="TreeGrafter"/>
</dbReference>
<proteinExistence type="predicted"/>
<dbReference type="EMBL" id="CP003653">
    <property type="protein sequence ID" value="AFZ37280.1"/>
    <property type="molecule type" value="Genomic_DNA"/>
</dbReference>
<dbReference type="STRING" id="111780.Sta7437_3792"/>
<evidence type="ECO:0000259" key="4">
    <source>
        <dbReference type="PROSITE" id="PS51934"/>
    </source>
</evidence>
<protein>
    <recommendedName>
        <fullName evidence="4">LRAT domain-containing protein</fullName>
    </recommendedName>
</protein>
<name>K9XXF5_STAC7</name>
<dbReference type="KEGG" id="scs:Sta7437_3792"/>
<evidence type="ECO:0000256" key="2">
    <source>
        <dbReference type="ARBA" id="ARBA00022801"/>
    </source>
</evidence>
<dbReference type="eggNOG" id="COG1842">
    <property type="taxonomic scope" value="Bacteria"/>
</dbReference>
<accession>K9XXF5</accession>
<dbReference type="PATRIC" id="fig|111780.3.peg.3935"/>
<dbReference type="GO" id="GO:0070292">
    <property type="term" value="P:N-acylphosphatidylethanolamine metabolic process"/>
    <property type="evidence" value="ECO:0007669"/>
    <property type="project" value="TreeGrafter"/>
</dbReference>